<reference evidence="6" key="1">
    <citation type="journal article" date="2019" name="Int. J. Syst. Evol. Microbiol.">
        <title>The Global Catalogue of Microorganisms (GCM) 10K type strain sequencing project: providing services to taxonomists for standard genome sequencing and annotation.</title>
        <authorList>
            <consortium name="The Broad Institute Genomics Platform"/>
            <consortium name="The Broad Institute Genome Sequencing Center for Infectious Disease"/>
            <person name="Wu L."/>
            <person name="Ma J."/>
        </authorList>
    </citation>
    <scope>NUCLEOTIDE SEQUENCE [LARGE SCALE GENOMIC DNA]</scope>
    <source>
        <strain evidence="6">CGMCC 4.7289</strain>
    </source>
</reference>
<dbReference type="GO" id="GO:0004527">
    <property type="term" value="F:exonuclease activity"/>
    <property type="evidence" value="ECO:0007669"/>
    <property type="project" value="UniProtKB-KW"/>
</dbReference>
<evidence type="ECO:0000256" key="3">
    <source>
        <dbReference type="ARBA" id="ARBA00022839"/>
    </source>
</evidence>
<evidence type="ECO:0000256" key="1">
    <source>
        <dbReference type="ARBA" id="ARBA00022722"/>
    </source>
</evidence>
<keyword evidence="1" id="KW-0540">Nuclease</keyword>
<dbReference type="InterPro" id="IPR036397">
    <property type="entry name" value="RNaseH_sf"/>
</dbReference>
<dbReference type="Pfam" id="PF10708">
    <property type="entry name" value="DUF2510"/>
    <property type="match status" value="1"/>
</dbReference>
<evidence type="ECO:0000256" key="2">
    <source>
        <dbReference type="ARBA" id="ARBA00022801"/>
    </source>
</evidence>
<proteinExistence type="predicted"/>
<gene>
    <name evidence="5" type="ORF">ACFOZ4_25225</name>
</gene>
<dbReference type="InterPro" id="IPR018929">
    <property type="entry name" value="DUF2510"/>
</dbReference>
<dbReference type="Proteomes" id="UP001595816">
    <property type="component" value="Unassembled WGS sequence"/>
</dbReference>
<accession>A0ABV8LSE4</accession>
<evidence type="ECO:0000313" key="6">
    <source>
        <dbReference type="Proteomes" id="UP001595816"/>
    </source>
</evidence>
<keyword evidence="3 5" id="KW-0269">Exonuclease</keyword>
<dbReference type="SMART" id="SM00479">
    <property type="entry name" value="EXOIII"/>
    <property type="match status" value="1"/>
</dbReference>
<protein>
    <submittedName>
        <fullName evidence="5">Exonuclease domain-containing protein</fullName>
    </submittedName>
</protein>
<organism evidence="5 6">
    <name type="scientific">Hamadaea flava</name>
    <dbReference type="NCBI Taxonomy" id="1742688"/>
    <lineage>
        <taxon>Bacteria</taxon>
        <taxon>Bacillati</taxon>
        <taxon>Actinomycetota</taxon>
        <taxon>Actinomycetes</taxon>
        <taxon>Micromonosporales</taxon>
        <taxon>Micromonosporaceae</taxon>
        <taxon>Hamadaea</taxon>
    </lineage>
</organism>
<keyword evidence="6" id="KW-1185">Reference proteome</keyword>
<dbReference type="SUPFAM" id="SSF53098">
    <property type="entry name" value="Ribonuclease H-like"/>
    <property type="match status" value="1"/>
</dbReference>
<dbReference type="EMBL" id="JBHSAY010000015">
    <property type="protein sequence ID" value="MFC4133927.1"/>
    <property type="molecule type" value="Genomic_DNA"/>
</dbReference>
<dbReference type="CDD" id="cd06127">
    <property type="entry name" value="DEDDh"/>
    <property type="match status" value="1"/>
</dbReference>
<dbReference type="PANTHER" id="PTHR30231:SF4">
    <property type="entry name" value="PROTEIN NEN2"/>
    <property type="match status" value="1"/>
</dbReference>
<name>A0ABV8LSE4_9ACTN</name>
<dbReference type="InterPro" id="IPR012337">
    <property type="entry name" value="RNaseH-like_sf"/>
</dbReference>
<evidence type="ECO:0000313" key="5">
    <source>
        <dbReference type="EMBL" id="MFC4133927.1"/>
    </source>
</evidence>
<dbReference type="InterPro" id="IPR013520">
    <property type="entry name" value="Ribonucl_H"/>
</dbReference>
<comment type="caution">
    <text evidence="5">The sequence shown here is derived from an EMBL/GenBank/DDBJ whole genome shotgun (WGS) entry which is preliminary data.</text>
</comment>
<dbReference type="Pfam" id="PF00929">
    <property type="entry name" value="RNase_T"/>
    <property type="match status" value="1"/>
</dbReference>
<feature type="domain" description="Exonuclease" evidence="4">
    <location>
        <begin position="20"/>
        <end position="183"/>
    </location>
</feature>
<keyword evidence="2" id="KW-0378">Hydrolase</keyword>
<evidence type="ECO:0000259" key="4">
    <source>
        <dbReference type="SMART" id="SM00479"/>
    </source>
</evidence>
<dbReference type="PANTHER" id="PTHR30231">
    <property type="entry name" value="DNA POLYMERASE III SUBUNIT EPSILON"/>
    <property type="match status" value="1"/>
</dbReference>
<sequence length="455" mass="49741">MELFAYAELGVDGHELPRGPYVVIDLETTGLFPVEDRIVEIAMARVEDDRIVEEWATLIDPGRDPGPTFLHHISQDMVTGAPTFRDIAGEILARLDGTIVVAHNAAFEEGFLAAELARLPIEVPPIPAFCTLRIAREVLASPNYRLATCCEVCGIDLRDAHTALGDVRATAELLPRLVAAAPTLRYPVTPTALPRLRRLAGPRTRVTRLRKGQDGWIRSIVTKLPVSMSDHDPIGAQPYLDYLTEALADGRLTGDKARRLGRLAGRAGLGAEQVRELHLRFLDGLRDAALGSGVLTQPEQLRLTTIARLLDVPDYFADLTPDLPAQPTGTGPRVWCSPHVPRQTRVRLEDAGYQLATNLTRSVAAAVLADTDVRLPQARRAGELGARLVPLNDVDTFLDGGLEVIPERDRLPAPTAPPGWYPDPTGRHVYRFWDGSAWTDRVSPGGTAIFADPLR</sequence>
<dbReference type="Gene3D" id="3.30.420.10">
    <property type="entry name" value="Ribonuclease H-like superfamily/Ribonuclease H"/>
    <property type="match status" value="1"/>
</dbReference>
<dbReference type="RefSeq" id="WP_253761873.1">
    <property type="nucleotide sequence ID" value="NZ_JAMZDZ010000001.1"/>
</dbReference>